<dbReference type="GO" id="GO:0050043">
    <property type="term" value="F:lactate racemase activity"/>
    <property type="evidence" value="ECO:0007669"/>
    <property type="project" value="InterPro"/>
</dbReference>
<dbReference type="InterPro" id="IPR018657">
    <property type="entry name" value="LarA-like_N"/>
</dbReference>
<dbReference type="InterPro" id="IPR048068">
    <property type="entry name" value="LarA-like"/>
</dbReference>
<reference evidence="2" key="1">
    <citation type="submission" date="2018-05" db="EMBL/GenBank/DDBJ databases">
        <authorList>
            <person name="Lanie J.A."/>
            <person name="Ng W.-L."/>
            <person name="Kazmierczak K.M."/>
            <person name="Andrzejewski T.M."/>
            <person name="Davidsen T.M."/>
            <person name="Wayne K.J."/>
            <person name="Tettelin H."/>
            <person name="Glass J.I."/>
            <person name="Rusch D."/>
            <person name="Podicherti R."/>
            <person name="Tsui H.-C.T."/>
            <person name="Winkler M.E."/>
        </authorList>
    </citation>
    <scope>NUCLEOTIDE SEQUENCE</scope>
</reference>
<organism evidence="2">
    <name type="scientific">marine metagenome</name>
    <dbReference type="NCBI Taxonomy" id="408172"/>
    <lineage>
        <taxon>unclassified sequences</taxon>
        <taxon>metagenomes</taxon>
        <taxon>ecological metagenomes</taxon>
    </lineage>
</organism>
<dbReference type="EMBL" id="UINC01110244">
    <property type="protein sequence ID" value="SVC77613.1"/>
    <property type="molecule type" value="Genomic_DNA"/>
</dbReference>
<protein>
    <recommendedName>
        <fullName evidence="1">LarA-like N-terminal domain-containing protein</fullName>
    </recommendedName>
</protein>
<dbReference type="PANTHER" id="PTHR33171">
    <property type="entry name" value="LAR_N DOMAIN-CONTAINING PROTEIN"/>
    <property type="match status" value="1"/>
</dbReference>
<feature type="domain" description="LarA-like N-terminal" evidence="1">
    <location>
        <begin position="3"/>
        <end position="205"/>
    </location>
</feature>
<gene>
    <name evidence="2" type="ORF">METZ01_LOCUS330467</name>
</gene>
<name>A0A382PW68_9ZZZZ</name>
<proteinExistence type="predicted"/>
<sequence length="233" mass="25465">MKYGRGEIGVDVPNPNLISVLASQEFPPIENPEQAILDALETPTDSPALSEMAKNRKSATIVISDITRPVPNKLILPPMLRIIEEQGVPREEIRILIATGIHRPNEGDELLEMVGSQIMENYQIVNHFSQKQETLINLGQTQNGTPVLINRLYVESDLKVISALIEPHLMAGYSGGRKAICPGLASIETMKIMHGPQILEHPKASVGILEGNPFHAEATEIALMAGLDFSLNV</sequence>
<dbReference type="Pfam" id="PF09861">
    <property type="entry name" value="Lar_N"/>
    <property type="match status" value="1"/>
</dbReference>
<dbReference type="Gene3D" id="3.40.50.11440">
    <property type="match status" value="1"/>
</dbReference>
<feature type="non-terminal residue" evidence="2">
    <location>
        <position position="233"/>
    </location>
</feature>
<accession>A0A382PW68</accession>
<evidence type="ECO:0000259" key="1">
    <source>
        <dbReference type="Pfam" id="PF09861"/>
    </source>
</evidence>
<dbReference type="AlphaFoldDB" id="A0A382PW68"/>
<evidence type="ECO:0000313" key="2">
    <source>
        <dbReference type="EMBL" id="SVC77613.1"/>
    </source>
</evidence>
<dbReference type="PANTHER" id="PTHR33171:SF17">
    <property type="entry name" value="LARA-LIKE N-TERMINAL DOMAIN-CONTAINING PROTEIN"/>
    <property type="match status" value="1"/>
</dbReference>